<feature type="transmembrane region" description="Helical" evidence="1">
    <location>
        <begin position="50"/>
        <end position="77"/>
    </location>
</feature>
<gene>
    <name evidence="2" type="ORF">SAMN05216218_11497</name>
</gene>
<dbReference type="STRING" id="660518.SAMN05216218_11497"/>
<dbReference type="RefSeq" id="WP_092694358.1">
    <property type="nucleotide sequence ID" value="NZ_FNBK01000014.1"/>
</dbReference>
<evidence type="ECO:0000313" key="2">
    <source>
        <dbReference type="EMBL" id="SDG06944.1"/>
    </source>
</evidence>
<sequence>MVEDPQQTEATGLRTALPQWGWAVVIGLASMAALSLLIPDELATNNGIPFPVFFWSVVAVQGIAAFGIIGVVLYVMVDFE</sequence>
<keyword evidence="1" id="KW-0812">Transmembrane</keyword>
<evidence type="ECO:0000313" key="3">
    <source>
        <dbReference type="Proteomes" id="UP000199076"/>
    </source>
</evidence>
<dbReference type="AlphaFoldDB" id="A0A1G7R8D9"/>
<evidence type="ECO:0000256" key="1">
    <source>
        <dbReference type="SAM" id="Phobius"/>
    </source>
</evidence>
<proteinExistence type="predicted"/>
<feature type="transmembrane region" description="Helical" evidence="1">
    <location>
        <begin position="20"/>
        <end position="38"/>
    </location>
</feature>
<organism evidence="2 3">
    <name type="scientific">Halorientalis regularis</name>
    <dbReference type="NCBI Taxonomy" id="660518"/>
    <lineage>
        <taxon>Archaea</taxon>
        <taxon>Methanobacteriati</taxon>
        <taxon>Methanobacteriota</taxon>
        <taxon>Stenosarchaea group</taxon>
        <taxon>Halobacteria</taxon>
        <taxon>Halobacteriales</taxon>
        <taxon>Haloarculaceae</taxon>
        <taxon>Halorientalis</taxon>
    </lineage>
</organism>
<keyword evidence="1" id="KW-0472">Membrane</keyword>
<dbReference type="Proteomes" id="UP000199076">
    <property type="component" value="Unassembled WGS sequence"/>
</dbReference>
<reference evidence="3" key="1">
    <citation type="submission" date="2016-10" db="EMBL/GenBank/DDBJ databases">
        <authorList>
            <person name="Varghese N."/>
            <person name="Submissions S."/>
        </authorList>
    </citation>
    <scope>NUCLEOTIDE SEQUENCE [LARGE SCALE GENOMIC DNA]</scope>
    <source>
        <strain evidence="3">IBRC-M 10760</strain>
    </source>
</reference>
<protein>
    <recommendedName>
        <fullName evidence="4">Solute:sodium symporter small subunit</fullName>
    </recommendedName>
</protein>
<keyword evidence="3" id="KW-1185">Reference proteome</keyword>
<keyword evidence="1" id="KW-1133">Transmembrane helix</keyword>
<accession>A0A1G7R8D9</accession>
<dbReference type="EMBL" id="FNBK01000014">
    <property type="protein sequence ID" value="SDG06944.1"/>
    <property type="molecule type" value="Genomic_DNA"/>
</dbReference>
<evidence type="ECO:0008006" key="4">
    <source>
        <dbReference type="Google" id="ProtNLM"/>
    </source>
</evidence>
<name>A0A1G7R8D9_9EURY</name>